<gene>
    <name evidence="11" type="primary">LOC106464963</name>
</gene>
<evidence type="ECO:0000256" key="8">
    <source>
        <dbReference type="SAM" id="Phobius"/>
    </source>
</evidence>
<feature type="transmembrane region" description="Helical" evidence="8">
    <location>
        <begin position="7"/>
        <end position="27"/>
    </location>
</feature>
<feature type="region of interest" description="Disordered" evidence="7">
    <location>
        <begin position="768"/>
        <end position="792"/>
    </location>
</feature>
<feature type="transmembrane region" description="Helical" evidence="8">
    <location>
        <begin position="317"/>
        <end position="335"/>
    </location>
</feature>
<evidence type="ECO:0000256" key="1">
    <source>
        <dbReference type="ARBA" id="ARBA00004141"/>
    </source>
</evidence>
<dbReference type="Proteomes" id="UP000694941">
    <property type="component" value="Unplaced"/>
</dbReference>
<keyword evidence="5 8" id="KW-1133">Transmembrane helix</keyword>
<evidence type="ECO:0000256" key="3">
    <source>
        <dbReference type="ARBA" id="ARBA00022692"/>
    </source>
</evidence>
<feature type="transmembrane region" description="Helical" evidence="8">
    <location>
        <begin position="147"/>
        <end position="167"/>
    </location>
</feature>
<evidence type="ECO:0000313" key="11">
    <source>
        <dbReference type="RefSeq" id="XP_022248480.1"/>
    </source>
</evidence>
<dbReference type="InterPro" id="IPR013057">
    <property type="entry name" value="AA_transpt_TM"/>
</dbReference>
<feature type="transmembrane region" description="Helical" evidence="8">
    <location>
        <begin position="341"/>
        <end position="362"/>
    </location>
</feature>
<feature type="transmembrane region" description="Helical" evidence="8">
    <location>
        <begin position="122"/>
        <end position="140"/>
    </location>
</feature>
<dbReference type="Pfam" id="PF01490">
    <property type="entry name" value="Aa_trans"/>
    <property type="match status" value="1"/>
</dbReference>
<feature type="compositionally biased region" description="Basic and acidic residues" evidence="7">
    <location>
        <begin position="782"/>
        <end position="792"/>
    </location>
</feature>
<evidence type="ECO:0000256" key="4">
    <source>
        <dbReference type="ARBA" id="ARBA00022970"/>
    </source>
</evidence>
<keyword evidence="6 8" id="KW-0472">Membrane</keyword>
<evidence type="ECO:0000256" key="5">
    <source>
        <dbReference type="ARBA" id="ARBA00022989"/>
    </source>
</evidence>
<proteinExistence type="predicted"/>
<feature type="transmembrane region" description="Helical" evidence="8">
    <location>
        <begin position="269"/>
        <end position="289"/>
    </location>
</feature>
<dbReference type="PANTHER" id="PTHR22950">
    <property type="entry name" value="AMINO ACID TRANSPORTER"/>
    <property type="match status" value="1"/>
</dbReference>
<feature type="transmembrane region" description="Helical" evidence="8">
    <location>
        <begin position="33"/>
        <end position="56"/>
    </location>
</feature>
<keyword evidence="3 8" id="KW-0812">Transmembrane</keyword>
<feature type="compositionally biased region" description="Basic and acidic residues" evidence="7">
    <location>
        <begin position="583"/>
        <end position="619"/>
    </location>
</feature>
<evidence type="ECO:0000256" key="6">
    <source>
        <dbReference type="ARBA" id="ARBA00023136"/>
    </source>
</evidence>
<feature type="region of interest" description="Disordered" evidence="7">
    <location>
        <begin position="688"/>
        <end position="743"/>
    </location>
</feature>
<feature type="transmembrane region" description="Helical" evidence="8">
    <location>
        <begin position="187"/>
        <end position="208"/>
    </location>
</feature>
<evidence type="ECO:0000256" key="7">
    <source>
        <dbReference type="SAM" id="MobiDB-lite"/>
    </source>
</evidence>
<feature type="compositionally biased region" description="Polar residues" evidence="7">
    <location>
        <begin position="709"/>
        <end position="739"/>
    </location>
</feature>
<protein>
    <submittedName>
        <fullName evidence="11">LOW QUALITY PROTEIN: putative sodium-coupled neutral amino acid transporter 10</fullName>
    </submittedName>
</protein>
<dbReference type="GeneID" id="106464963"/>
<comment type="subcellular location">
    <subcellularLocation>
        <location evidence="1">Membrane</location>
        <topology evidence="1">Multi-pass membrane protein</topology>
    </subcellularLocation>
</comment>
<feature type="compositionally biased region" description="Polar residues" evidence="7">
    <location>
        <begin position="688"/>
        <end position="701"/>
    </location>
</feature>
<evidence type="ECO:0000313" key="10">
    <source>
        <dbReference type="Proteomes" id="UP000694941"/>
    </source>
</evidence>
<keyword evidence="2" id="KW-0813">Transport</keyword>
<feature type="domain" description="Amino acid transporter transmembrane" evidence="9">
    <location>
        <begin position="9"/>
        <end position="394"/>
    </location>
</feature>
<feature type="compositionally biased region" description="Basic and acidic residues" evidence="7">
    <location>
        <begin position="479"/>
        <end position="509"/>
    </location>
</feature>
<feature type="region of interest" description="Disordered" evidence="7">
    <location>
        <begin position="582"/>
        <end position="619"/>
    </location>
</feature>
<name>A0ABM1SXX4_LIMPO</name>
<feature type="region of interest" description="Disordered" evidence="7">
    <location>
        <begin position="638"/>
        <end position="668"/>
    </location>
</feature>
<dbReference type="PANTHER" id="PTHR22950:SF646">
    <property type="entry name" value="SODIUM-COUPLED NEUTRAL AMINO ACID TRANSPORTER 10-RELATED"/>
    <property type="match status" value="1"/>
</dbReference>
<feature type="transmembrane region" description="Helical" evidence="8">
    <location>
        <begin position="229"/>
        <end position="249"/>
    </location>
</feature>
<feature type="transmembrane region" description="Helical" evidence="8">
    <location>
        <begin position="81"/>
        <end position="102"/>
    </location>
</feature>
<sequence length="1094" mass="123001">MTSVGALGNVINLGNSIIGVSILAMPYCFSKCGIVLSLLLVVLSGILSRATCHLLLKGAIITRRRNFEYLAFHTYGSAGKLVVEVGIIGFLIGACIAFFVVVGDLGPPLVADMLLLKLTPQLRVIFLAFVGVFVALPLGLLRKVDSLTSFSLLSLIFYGFLIIKIIAEATPKLFSEIMWNQVVLWEPSGILPCLPIFSMALSCQTQLFEIFDTLNEPSLKRMNTVVSGAVNMCSIVYILVGVFGYVAFFDEPMTGNILVKLSPTLISQIIKFGFVITVVISFPLCLFPCRTSLHSLVFKQGFVHHDAPANYIPDHHFRGLTILLVMITVGIAVILPNIEVVLGIVGSTIGIIICVILPSMIFIKVTSKNTNERLLAQTTLCVGFFIMVVCTYTTLLDATTNRRELPIELQRPKDLNVIKPSPLAPEKVAELISNDTVPATPSPKLDTGQKVVNQEVLQELNKKGQDGDKRQEPPIPQEPEVKDVNLVEEEHGAEAYKNKGKEGGADSQKENLGLKQQNIRDKENLNPSDVQENKVIDDINKRKENLDVANNLKKELDEEKSDNRVKDSVIVNQKESVIGLDISKGKESLDPAAIQKEERELNEGEKRPENHEKLLQQLVEKQEEQNKLLREQNKIIQELKRNQDSAQGKEEKKQNDAGYQVVDEKNEKNNLRLYQENQQLNLIKNKEQSQNLGGISNNQAKNIKDKPQQRVNSPVQYKPQQRVNSPVQYKPQQNVNSPVQHKLQQKLSPNQISLGQQNQHRQENIIGRPSEDQQNFPPVQPEPHKQQDGIRQEKPQNLQNIINLENKQNMFIEQNQQDNNAVVQQPILKNQYSVSRQEANSLNKGDFQDKSHIQPKFHVTQVLQEYSKIEKGKEIKVVGEKVENVQHKIDLKIGRFNEKLSADAAGGEFSQQNKPQETKEKIEYNENVRELHKREMKNLDYPDNNINKIEEKRFADADQNDGLVHLTSEPSLIQKTKLDQLVTKESISERHKREVDSGQLKMPIYVNDSVPDPVKESLLENPPSQVSKMDIQGVLNSKMKNVASLGLIKHEMRRLLEASNTSPSEIREVMWNTSKVTANDFENTSQTPSQKNIA</sequence>
<evidence type="ECO:0000256" key="2">
    <source>
        <dbReference type="ARBA" id="ARBA00022448"/>
    </source>
</evidence>
<feature type="transmembrane region" description="Helical" evidence="8">
    <location>
        <begin position="374"/>
        <end position="395"/>
    </location>
</feature>
<feature type="region of interest" description="Disordered" evidence="7">
    <location>
        <begin position="460"/>
        <end position="532"/>
    </location>
</feature>
<keyword evidence="4" id="KW-0029">Amino-acid transport</keyword>
<feature type="compositionally biased region" description="Basic and acidic residues" evidence="7">
    <location>
        <begin position="460"/>
        <end position="472"/>
    </location>
</feature>
<organism evidence="10 11">
    <name type="scientific">Limulus polyphemus</name>
    <name type="common">Atlantic horseshoe crab</name>
    <dbReference type="NCBI Taxonomy" id="6850"/>
    <lineage>
        <taxon>Eukaryota</taxon>
        <taxon>Metazoa</taxon>
        <taxon>Ecdysozoa</taxon>
        <taxon>Arthropoda</taxon>
        <taxon>Chelicerata</taxon>
        <taxon>Merostomata</taxon>
        <taxon>Xiphosura</taxon>
        <taxon>Limulidae</taxon>
        <taxon>Limulus</taxon>
    </lineage>
</organism>
<reference evidence="11" key="1">
    <citation type="submission" date="2025-08" db="UniProtKB">
        <authorList>
            <consortium name="RefSeq"/>
        </authorList>
    </citation>
    <scope>IDENTIFICATION</scope>
    <source>
        <tissue evidence="11">Muscle</tissue>
    </source>
</reference>
<keyword evidence="10" id="KW-1185">Reference proteome</keyword>
<dbReference type="RefSeq" id="XP_022248480.1">
    <property type="nucleotide sequence ID" value="XM_022392772.1"/>
</dbReference>
<feature type="compositionally biased region" description="Basic and acidic residues" evidence="7">
    <location>
        <begin position="638"/>
        <end position="655"/>
    </location>
</feature>
<evidence type="ECO:0000259" key="9">
    <source>
        <dbReference type="Pfam" id="PF01490"/>
    </source>
</evidence>
<accession>A0ABM1SXX4</accession>